<dbReference type="AlphaFoldDB" id="A0A4Z0J721"/>
<reference evidence="1 2" key="1">
    <citation type="submission" date="2018-10" db="EMBL/GenBank/DDBJ databases">
        <title>Lactobacillus sp. R7 and Lactobacillus sp. R19 isolated from fermented mustard green product of Taiwan.</title>
        <authorList>
            <person name="Lin S.-T."/>
        </authorList>
    </citation>
    <scope>NUCLEOTIDE SEQUENCE [LARGE SCALE GENOMIC DNA]</scope>
    <source>
        <strain evidence="1 2">BCRC 81129</strain>
    </source>
</reference>
<name>A0A4Z0J721_9LACO</name>
<dbReference type="InterPro" id="IPR013381">
    <property type="entry name" value="CRISPR-assoc_prot_Cse1"/>
</dbReference>
<accession>A0A4Z0J721</accession>
<dbReference type="OrthoDB" id="3187690at2"/>
<protein>
    <submittedName>
        <fullName evidence="1">Type I-E CRISPR-associated protein Cse1/CasA</fullName>
    </submittedName>
</protein>
<keyword evidence="2" id="KW-1185">Reference proteome</keyword>
<sequence>MDSQKFNLATDPWIKVVTVESNQEKMVSLIDLFKNAADYRQLAGDMHSQDFALLRLLLAILTTVYSRVDANNTQYEWLDGDVASPETLDLDLDTFDDEEGKETLFATWGQLYQAGHFSSAVTAYLTTHRADFEFLGDHPFYQAATADYDALVPANRKVATGKGEVLVQQMNRRISESANTPDTFAPKSGEAKNTVSLDELARWVVTYQNFTGVTDKTKVVTKEKFSNAKGWVYGINPVFAKGKTLFETLMLNLILVDVRQEDADYALQKPVWEVPSIRDYVEQRKAQILPDNLAELYTAWSRLLHIDWRENGRPTILSAGIPMFAYEGALIEPMTTWRLDKKTSAYRPVGKSLRSLGTAMWRNFGQYVNVHRADDMHEPGIVIWLRTLQRKHLIAKDAPLFLNSVALVSDGNATSQSPAAEVVDDLEMQADVLFDEELTERWPVRIEEAIETTQTIGKDYYHFAVNLGKIRNLDTRTFASGMSAKFYERLNGPFKAWLSGLSGQDDRDAQINRWKAQLEKIVVMAVDDEMRASSPRDAKGINDGDYGPLNIFTAKNRLMYQVRRDLDLKKE</sequence>
<proteinExistence type="predicted"/>
<dbReference type="Pfam" id="PF09481">
    <property type="entry name" value="CRISPR_Cse1"/>
    <property type="match status" value="1"/>
</dbReference>
<dbReference type="Gene3D" id="1.10.132.100">
    <property type="match status" value="1"/>
</dbReference>
<comment type="caution">
    <text evidence="1">The sequence shown here is derived from an EMBL/GenBank/DDBJ whole genome shotgun (WGS) entry which is preliminary data.</text>
</comment>
<dbReference type="RefSeq" id="WP_135368867.1">
    <property type="nucleotide sequence ID" value="NZ_RKLX01000027.1"/>
</dbReference>
<gene>
    <name evidence="1" type="ORF">EGT51_11760</name>
</gene>
<dbReference type="EMBL" id="RKLX01000027">
    <property type="protein sequence ID" value="TGD17585.1"/>
    <property type="molecule type" value="Genomic_DNA"/>
</dbReference>
<evidence type="ECO:0000313" key="2">
    <source>
        <dbReference type="Proteomes" id="UP000297348"/>
    </source>
</evidence>
<organism evidence="1 2">
    <name type="scientific">Levilactobacillus suantsaiihabitans</name>
    <dbReference type="NCBI Taxonomy" id="2487722"/>
    <lineage>
        <taxon>Bacteria</taxon>
        <taxon>Bacillati</taxon>
        <taxon>Bacillota</taxon>
        <taxon>Bacilli</taxon>
        <taxon>Lactobacillales</taxon>
        <taxon>Lactobacillaceae</taxon>
        <taxon>Levilactobacillus</taxon>
    </lineage>
</organism>
<dbReference type="Proteomes" id="UP000297348">
    <property type="component" value="Unassembled WGS sequence"/>
</dbReference>
<evidence type="ECO:0000313" key="1">
    <source>
        <dbReference type="EMBL" id="TGD17585.1"/>
    </source>
</evidence>